<reference evidence="2 3" key="1">
    <citation type="submission" date="2019-06" db="EMBL/GenBank/DDBJ databases">
        <title>Genome Sequence of the Brown Rot Fungal Pathogen Monilinia fructicola.</title>
        <authorList>
            <person name="De Miccolis Angelini R.M."/>
            <person name="Landi L."/>
            <person name="Abate D."/>
            <person name="Pollastro S."/>
            <person name="Romanazzi G."/>
            <person name="Faretra F."/>
        </authorList>
    </citation>
    <scope>NUCLEOTIDE SEQUENCE [LARGE SCALE GENOMIC DNA]</scope>
    <source>
        <strain evidence="2 3">Mfrc123</strain>
    </source>
</reference>
<sequence length="248" mass="28506">MPTASIEQRWEELERLRENEIIRNASSRDSTLVDERYQQRQTEGEQSDPVGTNLENRSIMMNTDAVHRLKENFPGLGRFFSTKPRRPTSNSSDWDRLEPSNAWLEPTNHNSDHEKDGEGINTKKGLQNQEDVKPASEKSLRRDDVFSKAHKRPHRHLNDLLAVKPDIPSGTTILGLLHMAESSSKQADTFIDHLERPDLALQEWAKVTFITESIIPDCQEYSSLMNDPGLLARYNMIKTWLVENFGKI</sequence>
<protein>
    <submittedName>
        <fullName evidence="2">Uncharacterized protein</fullName>
    </submittedName>
</protein>
<evidence type="ECO:0000256" key="1">
    <source>
        <dbReference type="SAM" id="MobiDB-lite"/>
    </source>
</evidence>
<keyword evidence="3" id="KW-1185">Reference proteome</keyword>
<dbReference type="AlphaFoldDB" id="A0A5M9J8V9"/>
<proteinExistence type="predicted"/>
<dbReference type="VEuPathDB" id="FungiDB:MFRU_061g00380"/>
<accession>A0A5M9J8V9</accession>
<evidence type="ECO:0000313" key="3">
    <source>
        <dbReference type="Proteomes" id="UP000322873"/>
    </source>
</evidence>
<comment type="caution">
    <text evidence="2">The sequence shown here is derived from an EMBL/GenBank/DDBJ whole genome shotgun (WGS) entry which is preliminary data.</text>
</comment>
<evidence type="ECO:0000313" key="2">
    <source>
        <dbReference type="EMBL" id="KAA8564289.1"/>
    </source>
</evidence>
<organism evidence="2 3">
    <name type="scientific">Monilinia fructicola</name>
    <name type="common">Brown rot fungus</name>
    <name type="synonym">Ciboria fructicola</name>
    <dbReference type="NCBI Taxonomy" id="38448"/>
    <lineage>
        <taxon>Eukaryota</taxon>
        <taxon>Fungi</taxon>
        <taxon>Dikarya</taxon>
        <taxon>Ascomycota</taxon>
        <taxon>Pezizomycotina</taxon>
        <taxon>Leotiomycetes</taxon>
        <taxon>Helotiales</taxon>
        <taxon>Sclerotiniaceae</taxon>
        <taxon>Monilinia</taxon>
    </lineage>
</organism>
<feature type="compositionally biased region" description="Basic and acidic residues" evidence="1">
    <location>
        <begin position="130"/>
        <end position="147"/>
    </location>
</feature>
<dbReference type="EMBL" id="VICG01000015">
    <property type="protein sequence ID" value="KAA8564289.1"/>
    <property type="molecule type" value="Genomic_DNA"/>
</dbReference>
<gene>
    <name evidence="2" type="ORF">EYC84_011233</name>
</gene>
<feature type="region of interest" description="Disordered" evidence="1">
    <location>
        <begin position="20"/>
        <end position="56"/>
    </location>
</feature>
<name>A0A5M9J8V9_MONFR</name>
<feature type="region of interest" description="Disordered" evidence="1">
    <location>
        <begin position="75"/>
        <end position="151"/>
    </location>
</feature>
<dbReference type="Proteomes" id="UP000322873">
    <property type="component" value="Unassembled WGS sequence"/>
</dbReference>